<comment type="caution">
    <text evidence="2">The sequence shown here is derived from an EMBL/GenBank/DDBJ whole genome shotgun (WGS) entry which is preliminary data.</text>
</comment>
<evidence type="ECO:0000313" key="3">
    <source>
        <dbReference type="Proteomes" id="UP000298277"/>
    </source>
</evidence>
<sequence>MKPKNSTSRAVIYDVLPDSKRDEYSDWDIYASIWSEDFSEDFLSLSDIDRSKIAEAKDEAYRISRLTSEKFFNSLLIRFFALVIGTKYFRMFVNKLVLWDCYEFTKLSIKIQYLSERYDQIHCYSRFEREKIDEYIPYLSEVQKETWKKTVFFYGADISSPQVFRNLRSPIKALLILLKRSFRTNFVRRPEEERYKYLLRIESLDPRSYSLNADNDEGALKYRDPLYLLNCLSVDPKQIRIVLSHEIPETIESLKNRKGLSVLSLSTKDIELSFRNRFELVCSILLLPLLSSSALKYFAVGIAKGMVEYFSFTALVGFGRPVAHFTSLDIDPEQVLRTAALEKKGIHNVYIQDSLSWFVEGAGTQLYMVDFLYSKYFLAGKKSVLQFREKMYYPGGDSVITGILRAQANVQMKEFVRNEKRLYSSRFDKIICIFDESIVCRDLEISLPTAQELYNFYTDVLRLVKEFPDYLFILKPKIPESGSYSSFVESEKRSGLPFYTIFSEFKTQQNVEVFDFRYSSVYPILLSDLVVSPGFATTGFEAVALGVPSIFHNPKRGRNAVGLDSIREIVSEDYDTLKDNVFYWLGKQEEFRTKMLPQVEDYISSTSESIELKF</sequence>
<dbReference type="RefSeq" id="WP_135590662.1">
    <property type="nucleotide sequence ID" value="NZ_RQEZ01000048.1"/>
</dbReference>
<reference evidence="2" key="1">
    <citation type="journal article" date="2019" name="PLoS Negl. Trop. Dis.">
        <title>Revisiting the worldwide diversity of Leptospira species in the environment.</title>
        <authorList>
            <person name="Vincent A.T."/>
            <person name="Schiettekatte O."/>
            <person name="Bourhy P."/>
            <person name="Veyrier F.J."/>
            <person name="Picardeau M."/>
        </authorList>
    </citation>
    <scope>NUCLEOTIDE SEQUENCE [LARGE SCALE GENOMIC DNA]</scope>
    <source>
        <strain evidence="2">201800299</strain>
    </source>
</reference>
<evidence type="ECO:0000256" key="1">
    <source>
        <dbReference type="SAM" id="Phobius"/>
    </source>
</evidence>
<proteinExistence type="predicted"/>
<keyword evidence="1" id="KW-1133">Transmembrane helix</keyword>
<keyword evidence="1" id="KW-0472">Membrane</keyword>
<dbReference type="EMBL" id="RQFA01000066">
    <property type="protein sequence ID" value="TGK30926.1"/>
    <property type="molecule type" value="Genomic_DNA"/>
</dbReference>
<protein>
    <submittedName>
        <fullName evidence="2">Uncharacterized protein</fullName>
    </submittedName>
</protein>
<organism evidence="2 3">
    <name type="scientific">Leptospira gomenensis</name>
    <dbReference type="NCBI Taxonomy" id="2484974"/>
    <lineage>
        <taxon>Bacteria</taxon>
        <taxon>Pseudomonadati</taxon>
        <taxon>Spirochaetota</taxon>
        <taxon>Spirochaetia</taxon>
        <taxon>Leptospirales</taxon>
        <taxon>Leptospiraceae</taxon>
        <taxon>Leptospira</taxon>
    </lineage>
</organism>
<keyword evidence="3" id="KW-1185">Reference proteome</keyword>
<name>A0A5F1Y7J3_9LEPT</name>
<keyword evidence="1" id="KW-0812">Transmembrane</keyword>
<dbReference type="Proteomes" id="UP000298277">
    <property type="component" value="Unassembled WGS sequence"/>
</dbReference>
<dbReference type="AlphaFoldDB" id="A0A5F1Y7J3"/>
<accession>A0A5F1Y7J3</accession>
<feature type="transmembrane region" description="Helical" evidence="1">
    <location>
        <begin position="71"/>
        <end position="89"/>
    </location>
</feature>
<gene>
    <name evidence="2" type="ORF">EHQ17_14480</name>
</gene>
<evidence type="ECO:0000313" key="2">
    <source>
        <dbReference type="EMBL" id="TGK30926.1"/>
    </source>
</evidence>